<keyword evidence="2" id="KW-1185">Reference proteome</keyword>
<feature type="region of interest" description="Disordered" evidence="1">
    <location>
        <begin position="173"/>
        <end position="207"/>
    </location>
</feature>
<evidence type="ECO:0000256" key="1">
    <source>
        <dbReference type="SAM" id="MobiDB-lite"/>
    </source>
</evidence>
<dbReference type="AlphaFoldDB" id="A0AAF3F050"/>
<feature type="compositionally biased region" description="Polar residues" evidence="1">
    <location>
        <begin position="182"/>
        <end position="199"/>
    </location>
</feature>
<evidence type="ECO:0000313" key="3">
    <source>
        <dbReference type="WBParaSite" id="MBELARI_LOCUS19883"/>
    </source>
</evidence>
<reference evidence="3" key="1">
    <citation type="submission" date="2024-02" db="UniProtKB">
        <authorList>
            <consortium name="WormBaseParasite"/>
        </authorList>
    </citation>
    <scope>IDENTIFICATION</scope>
</reference>
<dbReference type="WBParaSite" id="MBELARI_LOCUS19883">
    <property type="protein sequence ID" value="MBELARI_LOCUS19883"/>
    <property type="gene ID" value="MBELARI_LOCUS19883"/>
</dbReference>
<dbReference type="Proteomes" id="UP000887575">
    <property type="component" value="Unassembled WGS sequence"/>
</dbReference>
<proteinExistence type="predicted"/>
<protein>
    <submittedName>
        <fullName evidence="3">Uncharacterized protein</fullName>
    </submittedName>
</protein>
<evidence type="ECO:0000313" key="2">
    <source>
        <dbReference type="Proteomes" id="UP000887575"/>
    </source>
</evidence>
<accession>A0AAF3F050</accession>
<sequence>MPFAEHNDSPIYCHHGSPHIFEPENISVSPLSEDPSEFNPEIQDASAPQWTEDFRNDEEMVEDNQYDGRYTMEDNQYDEEHPCEQSQFSGNFRWDRPLTDKCLEGISLPDWTQTMFKRRIGADRPSTSEIEQTREIITAKRRRNSPEYHQTSYGNVKRVEADSSVLDSELEMSNAIEKTPESSRFSPNLPQYTQSSQIDYRSPFFSR</sequence>
<feature type="region of interest" description="Disordered" evidence="1">
    <location>
        <begin position="24"/>
        <end position="63"/>
    </location>
</feature>
<name>A0AAF3F050_9BILA</name>
<organism evidence="2 3">
    <name type="scientific">Mesorhabditis belari</name>
    <dbReference type="NCBI Taxonomy" id="2138241"/>
    <lineage>
        <taxon>Eukaryota</taxon>
        <taxon>Metazoa</taxon>
        <taxon>Ecdysozoa</taxon>
        <taxon>Nematoda</taxon>
        <taxon>Chromadorea</taxon>
        <taxon>Rhabditida</taxon>
        <taxon>Rhabditina</taxon>
        <taxon>Rhabditomorpha</taxon>
        <taxon>Rhabditoidea</taxon>
        <taxon>Rhabditidae</taxon>
        <taxon>Mesorhabditinae</taxon>
        <taxon>Mesorhabditis</taxon>
    </lineage>
</organism>